<dbReference type="EMBL" id="LT598461">
    <property type="protein sequence ID" value="SCU97813.1"/>
    <property type="molecule type" value="Genomic_DNA"/>
</dbReference>
<evidence type="ECO:0000313" key="2">
    <source>
        <dbReference type="Proteomes" id="UP000190274"/>
    </source>
</evidence>
<evidence type="ECO:0000313" key="1">
    <source>
        <dbReference type="EMBL" id="SCU97813.1"/>
    </source>
</evidence>
<accession>A0A1G4K2J6</accession>
<sequence length="466" mass="54146">MALSNTIRTHVFGFGVLRENDCSFWPLELIIKIMSLVQYLVIYNFWSYKTWLVRQSVESKFALHVIGIAGRICLWCPILGKHLASSLDTSVACIKCKVVPRMNDFEQFLETLFQLLLVELTFKGNNIRIIRTGEPFEFDHTDTTLMMANHRSIMDYTLLNFLAQDHILAGKQELSWSCFYQLLNFPLTIPFKFISWGSISNMPSVRFLSRIVLRDENAAVSSNDIMNILQKRGNHTLALFPEVNVMTPELRLVQRKLTKESYMPVLNNVLYPRFKNFTSSIRCFARLQHVEKLHRDRYLRKAFIRANGMVSKLRHSRTKVGATELAQISLFLGADEIAGDSIQVNSTPRALRNINKLNPFLWDFTILYYRAKCSSGKEHAHVHKLELYRLDDGESHYQLEQITPSFLQLLSHKFLKSPIIVRIHVKKHPLANLTRLSERKLESWLENAWIEKDSLIDSMQKNVKIN</sequence>
<dbReference type="Proteomes" id="UP000190274">
    <property type="component" value="Chromosome H"/>
</dbReference>
<dbReference type="STRING" id="1266660.A0A1G4K2J6"/>
<proteinExistence type="predicted"/>
<dbReference type="PANTHER" id="PTHR10983">
    <property type="entry name" value="1-ACYLGLYCEROL-3-PHOSPHATE ACYLTRANSFERASE-RELATED"/>
    <property type="match status" value="1"/>
</dbReference>
<dbReference type="GO" id="GO:0016746">
    <property type="term" value="F:acyltransferase activity"/>
    <property type="evidence" value="ECO:0007669"/>
    <property type="project" value="TreeGrafter"/>
</dbReference>
<protein>
    <submittedName>
        <fullName evidence="1">LADA_0H08460g1_1</fullName>
    </submittedName>
</protein>
<dbReference type="PANTHER" id="PTHR10983:SF70">
    <property type="entry name" value="PROTEIN MUM3"/>
    <property type="match status" value="1"/>
</dbReference>
<gene>
    <name evidence="1" type="ORF">LADA_0H08460G</name>
</gene>
<dbReference type="GO" id="GO:0005783">
    <property type="term" value="C:endoplasmic reticulum"/>
    <property type="evidence" value="ECO:0007669"/>
    <property type="project" value="TreeGrafter"/>
</dbReference>
<name>A0A1G4K2J6_9SACH</name>
<keyword evidence="2" id="KW-1185">Reference proteome</keyword>
<reference evidence="1 2" key="1">
    <citation type="submission" date="2016-03" db="EMBL/GenBank/DDBJ databases">
        <authorList>
            <person name="Devillers H."/>
        </authorList>
    </citation>
    <scope>NUCLEOTIDE SEQUENCE [LARGE SCALE GENOMIC DNA]</scope>
    <source>
        <strain evidence="1">CBS 10888</strain>
    </source>
</reference>
<organism evidence="1 2">
    <name type="scientific">Lachancea dasiensis</name>
    <dbReference type="NCBI Taxonomy" id="1072105"/>
    <lineage>
        <taxon>Eukaryota</taxon>
        <taxon>Fungi</taxon>
        <taxon>Dikarya</taxon>
        <taxon>Ascomycota</taxon>
        <taxon>Saccharomycotina</taxon>
        <taxon>Saccharomycetes</taxon>
        <taxon>Saccharomycetales</taxon>
        <taxon>Saccharomycetaceae</taxon>
        <taxon>Lachancea</taxon>
    </lineage>
</organism>
<dbReference type="OrthoDB" id="189226at2759"/>
<dbReference type="GO" id="GO:0036149">
    <property type="term" value="P:phosphatidylinositol acyl-chain remodeling"/>
    <property type="evidence" value="ECO:0007669"/>
    <property type="project" value="TreeGrafter"/>
</dbReference>
<dbReference type="AlphaFoldDB" id="A0A1G4K2J6"/>